<feature type="signal peptide" evidence="3">
    <location>
        <begin position="1"/>
        <end position="22"/>
    </location>
</feature>
<dbReference type="NCBIfam" id="TIGR04183">
    <property type="entry name" value="Por_Secre_tail"/>
    <property type="match status" value="1"/>
</dbReference>
<dbReference type="InterPro" id="IPR006558">
    <property type="entry name" value="LamG-like"/>
</dbReference>
<dbReference type="SUPFAM" id="SSF49899">
    <property type="entry name" value="Concanavalin A-like lectins/glucanases"/>
    <property type="match status" value="1"/>
</dbReference>
<evidence type="ECO:0000256" key="1">
    <source>
        <dbReference type="ARBA" id="ARBA00022729"/>
    </source>
</evidence>
<protein>
    <recommendedName>
        <fullName evidence="4">LamG-like jellyroll fold domain-containing protein</fullName>
    </recommendedName>
</protein>
<feature type="domain" description="LamG-like jellyroll fold" evidence="4">
    <location>
        <begin position="89"/>
        <end position="219"/>
    </location>
</feature>
<dbReference type="Gene3D" id="2.60.120.200">
    <property type="match status" value="1"/>
</dbReference>
<dbReference type="SMART" id="SM00560">
    <property type="entry name" value="LamGL"/>
    <property type="match status" value="1"/>
</dbReference>
<dbReference type="Proteomes" id="UP001184853">
    <property type="component" value="Unassembled WGS sequence"/>
</dbReference>
<sequence>MKKIILLSSVLLSLLFNAQTPAYVPTSGLVAWWGFNGAANDSSGNGNNLTVTGATLTNDRNGMPNAAYAFDGSGYLSKSSLSYTFSQTGSFSVSFWMMKANNNEGVAMMSGSGTSDNFIWLVQCDAFKTIYGTTKQGQAWVWVNAPAYSTSNWEHYVAVFNNQSMELYKNGASVGTGTNSYTNTLQAALPFYIGRAISGGNIVASIDDVGIWNRVLTPTEITQLYSSTLSTNEIGTSSAGSIAPNPAGDFIQINLPVKSSQKYKITDINGRLVSQGNISNEKKINVSQLSKGIYFIEIEGVKSLKFLKK</sequence>
<dbReference type="Pfam" id="PF13385">
    <property type="entry name" value="Laminin_G_3"/>
    <property type="match status" value="1"/>
</dbReference>
<evidence type="ECO:0000313" key="6">
    <source>
        <dbReference type="Proteomes" id="UP001184853"/>
    </source>
</evidence>
<keyword evidence="2" id="KW-1015">Disulfide bond</keyword>
<feature type="chain" id="PRO_5045370983" description="LamG-like jellyroll fold domain-containing protein" evidence="3">
    <location>
        <begin position="23"/>
        <end position="309"/>
    </location>
</feature>
<evidence type="ECO:0000259" key="4">
    <source>
        <dbReference type="SMART" id="SM00560"/>
    </source>
</evidence>
<comment type="caution">
    <text evidence="5">The sequence shown here is derived from an EMBL/GenBank/DDBJ whole genome shotgun (WGS) entry which is preliminary data.</text>
</comment>
<proteinExistence type="predicted"/>
<dbReference type="EMBL" id="JAVDQS010000009">
    <property type="protein sequence ID" value="MDR6406076.1"/>
    <property type="molecule type" value="Genomic_DNA"/>
</dbReference>
<organism evidence="5 6">
    <name type="scientific">Chryseobacterium geocarposphaerae</name>
    <dbReference type="NCBI Taxonomy" id="1416776"/>
    <lineage>
        <taxon>Bacteria</taxon>
        <taxon>Pseudomonadati</taxon>
        <taxon>Bacteroidota</taxon>
        <taxon>Flavobacteriia</taxon>
        <taxon>Flavobacteriales</taxon>
        <taxon>Weeksellaceae</taxon>
        <taxon>Chryseobacterium group</taxon>
        <taxon>Chryseobacterium</taxon>
    </lineage>
</organism>
<reference evidence="5 6" key="1">
    <citation type="submission" date="2023-07" db="EMBL/GenBank/DDBJ databases">
        <title>Sorghum-associated microbial communities from plants grown in Nebraska, USA.</title>
        <authorList>
            <person name="Schachtman D."/>
        </authorList>
    </citation>
    <scope>NUCLEOTIDE SEQUENCE [LARGE SCALE GENOMIC DNA]</scope>
    <source>
        <strain evidence="5 6">DS1709</strain>
    </source>
</reference>
<dbReference type="InterPro" id="IPR026444">
    <property type="entry name" value="Secre_tail"/>
</dbReference>
<evidence type="ECO:0000313" key="5">
    <source>
        <dbReference type="EMBL" id="MDR6406076.1"/>
    </source>
</evidence>
<dbReference type="RefSeq" id="WP_062160154.1">
    <property type="nucleotide sequence ID" value="NZ_JAVDQS010000009.1"/>
</dbReference>
<keyword evidence="6" id="KW-1185">Reference proteome</keyword>
<dbReference type="Pfam" id="PF18962">
    <property type="entry name" value="Por_Secre_tail"/>
    <property type="match status" value="1"/>
</dbReference>
<evidence type="ECO:0000256" key="2">
    <source>
        <dbReference type="ARBA" id="ARBA00023157"/>
    </source>
</evidence>
<evidence type="ECO:0000256" key="3">
    <source>
        <dbReference type="SAM" id="SignalP"/>
    </source>
</evidence>
<dbReference type="InterPro" id="IPR013320">
    <property type="entry name" value="ConA-like_dom_sf"/>
</dbReference>
<name>A0ABU1LH75_9FLAO</name>
<keyword evidence="1 3" id="KW-0732">Signal</keyword>
<accession>A0ABU1LH75</accession>
<gene>
    <name evidence="5" type="ORF">J2781_003024</name>
</gene>